<dbReference type="PANTHER" id="PTHR48097:SF5">
    <property type="entry name" value="LOW SPECIFICITY L-THREONINE ALDOLASE"/>
    <property type="match status" value="1"/>
</dbReference>
<evidence type="ECO:0000313" key="5">
    <source>
        <dbReference type="EMBL" id="MEI5986184.1"/>
    </source>
</evidence>
<evidence type="ECO:0000256" key="3">
    <source>
        <dbReference type="ARBA" id="ARBA00022898"/>
    </source>
</evidence>
<sequence>MENRISFKNDYSEGAHPAILSLLMDTNFNQEPGYGEDSLSKAAKDKIREALGKSEAEIFFVAGGTQANLLLISHLLKPYESVIAADTGHIEVHETGAIEYTGHKINLVKNIAGKLTVQGIDDVVSLHTDHHMVKPKLVYLSQTTELGTVYKKQEIKEIADYCKSNNLFLYVDGARLGVALTSPYNDLSLADLAELTDAFYIGATKNGGLLGEALVFNRPELAEGFPYTLKQRGALMAKGRLLGAQFLALFSDNLYFQLAEHANTQAMRLAKAFEAKGYAFASQPESNQLFPILPVELIERLQQDFEFYVWEKRSSEEAVVRLVTSWATDPKDVEKCMLTL</sequence>
<dbReference type="InterPro" id="IPR001597">
    <property type="entry name" value="ArAA_b-elim_lyase/Thr_aldolase"/>
</dbReference>
<dbReference type="Proteomes" id="UP001363035">
    <property type="component" value="Unassembled WGS sequence"/>
</dbReference>
<dbReference type="InterPro" id="IPR015421">
    <property type="entry name" value="PyrdxlP-dep_Trfase_major"/>
</dbReference>
<dbReference type="EMBL" id="JAYLLN010000046">
    <property type="protein sequence ID" value="MEI5986184.1"/>
    <property type="molecule type" value="Genomic_DNA"/>
</dbReference>
<dbReference type="SUPFAM" id="SSF53383">
    <property type="entry name" value="PLP-dependent transferases"/>
    <property type="match status" value="1"/>
</dbReference>
<dbReference type="Gene3D" id="3.40.640.10">
    <property type="entry name" value="Type I PLP-dependent aspartate aminotransferase-like (Major domain)"/>
    <property type="match status" value="1"/>
</dbReference>
<organism evidence="5 6">
    <name type="scientific">Sphingobacterium tenebrionis</name>
    <dbReference type="NCBI Taxonomy" id="3111775"/>
    <lineage>
        <taxon>Bacteria</taxon>
        <taxon>Pseudomonadati</taxon>
        <taxon>Bacteroidota</taxon>
        <taxon>Sphingobacteriia</taxon>
        <taxon>Sphingobacteriales</taxon>
        <taxon>Sphingobacteriaceae</taxon>
        <taxon>Sphingobacterium</taxon>
    </lineage>
</organism>
<reference evidence="5 6" key="1">
    <citation type="submission" date="2024-01" db="EMBL/GenBank/DDBJ databases">
        <title>Sphingobacterium tenebrionis sp. nov., a novel endophyte isolated from tenebrio molitor intestines.</title>
        <authorList>
            <person name="Zhang C."/>
        </authorList>
    </citation>
    <scope>NUCLEOTIDE SEQUENCE [LARGE SCALE GENOMIC DNA]</scope>
    <source>
        <strain evidence="5 6">PU5-4</strain>
    </source>
</reference>
<evidence type="ECO:0000256" key="1">
    <source>
        <dbReference type="ARBA" id="ARBA00001933"/>
    </source>
</evidence>
<comment type="caution">
    <text evidence="5">The sequence shown here is derived from an EMBL/GenBank/DDBJ whole genome shotgun (WGS) entry which is preliminary data.</text>
</comment>
<evidence type="ECO:0000256" key="2">
    <source>
        <dbReference type="ARBA" id="ARBA00006966"/>
    </source>
</evidence>
<dbReference type="RefSeq" id="WP_099367040.1">
    <property type="nucleotide sequence ID" value="NZ_JAYLLN010000046.1"/>
</dbReference>
<comment type="cofactor">
    <cofactor evidence="1">
        <name>pyridoxal 5'-phosphate</name>
        <dbReference type="ChEBI" id="CHEBI:597326"/>
    </cofactor>
</comment>
<feature type="domain" description="Aromatic amino acid beta-eliminating lyase/threonine aldolase" evidence="4">
    <location>
        <begin position="31"/>
        <end position="290"/>
    </location>
</feature>
<dbReference type="Pfam" id="PF01212">
    <property type="entry name" value="Beta_elim_lyase"/>
    <property type="match status" value="1"/>
</dbReference>
<comment type="similarity">
    <text evidence="2">Belongs to the threonine aldolase family.</text>
</comment>
<gene>
    <name evidence="5" type="ORF">VJ786_14870</name>
</gene>
<accession>A0ABU8I8W5</accession>
<protein>
    <submittedName>
        <fullName evidence="5">Low specificity L-threonine aldolase</fullName>
    </submittedName>
</protein>
<keyword evidence="3" id="KW-0663">Pyridoxal phosphate</keyword>
<dbReference type="Gene3D" id="3.90.1150.10">
    <property type="entry name" value="Aspartate Aminotransferase, domain 1"/>
    <property type="match status" value="1"/>
</dbReference>
<proteinExistence type="inferred from homology"/>
<keyword evidence="6" id="KW-1185">Reference proteome</keyword>
<dbReference type="InterPro" id="IPR015422">
    <property type="entry name" value="PyrdxlP-dep_Trfase_small"/>
</dbReference>
<evidence type="ECO:0000313" key="6">
    <source>
        <dbReference type="Proteomes" id="UP001363035"/>
    </source>
</evidence>
<evidence type="ECO:0000259" key="4">
    <source>
        <dbReference type="Pfam" id="PF01212"/>
    </source>
</evidence>
<dbReference type="InterPro" id="IPR015424">
    <property type="entry name" value="PyrdxlP-dep_Trfase"/>
</dbReference>
<name>A0ABU8I8W5_9SPHI</name>
<dbReference type="PANTHER" id="PTHR48097">
    <property type="entry name" value="L-THREONINE ALDOLASE-RELATED"/>
    <property type="match status" value="1"/>
</dbReference>